<keyword evidence="4 6" id="KW-0067">ATP-binding</keyword>
<dbReference type="InterPro" id="IPR027417">
    <property type="entry name" value="P-loop_NTPase"/>
</dbReference>
<name>A0A841ALI1_9MICO</name>
<dbReference type="Pfam" id="PF00005">
    <property type="entry name" value="ABC_tran"/>
    <property type="match status" value="2"/>
</dbReference>
<dbReference type="SMART" id="SM00382">
    <property type="entry name" value="AAA"/>
    <property type="match status" value="2"/>
</dbReference>
<gene>
    <name evidence="6" type="ORF">HD599_001145</name>
</gene>
<dbReference type="PANTHER" id="PTHR43776:SF7">
    <property type="entry name" value="D,D-DIPEPTIDE TRANSPORT ATP-BINDING PROTEIN DDPF-RELATED"/>
    <property type="match status" value="1"/>
</dbReference>
<dbReference type="GO" id="GO:0015833">
    <property type="term" value="P:peptide transport"/>
    <property type="evidence" value="ECO:0007669"/>
    <property type="project" value="InterPro"/>
</dbReference>
<dbReference type="NCBIfam" id="NF008453">
    <property type="entry name" value="PRK11308.1"/>
    <property type="match status" value="2"/>
</dbReference>
<proteinExistence type="inferred from homology"/>
<dbReference type="Pfam" id="PF08352">
    <property type="entry name" value="oligo_HPY"/>
    <property type="match status" value="2"/>
</dbReference>
<reference evidence="6 7" key="1">
    <citation type="submission" date="2020-08" db="EMBL/GenBank/DDBJ databases">
        <title>Sequencing the genomes of 1000 actinobacteria strains.</title>
        <authorList>
            <person name="Klenk H.-P."/>
        </authorList>
    </citation>
    <scope>NUCLEOTIDE SEQUENCE [LARGE SCALE GENOMIC DNA]</scope>
    <source>
        <strain evidence="6 7">DSM 105784</strain>
    </source>
</reference>
<keyword evidence="3" id="KW-0547">Nucleotide-binding</keyword>
<evidence type="ECO:0000256" key="4">
    <source>
        <dbReference type="ARBA" id="ARBA00022840"/>
    </source>
</evidence>
<dbReference type="SUPFAM" id="SSF52540">
    <property type="entry name" value="P-loop containing nucleoside triphosphate hydrolases"/>
    <property type="match status" value="2"/>
</dbReference>
<dbReference type="GO" id="GO:0005524">
    <property type="term" value="F:ATP binding"/>
    <property type="evidence" value="ECO:0007669"/>
    <property type="project" value="UniProtKB-KW"/>
</dbReference>
<feature type="domain" description="ABC transporter" evidence="5">
    <location>
        <begin position="293"/>
        <end position="537"/>
    </location>
</feature>
<protein>
    <submittedName>
        <fullName evidence="6">Peptide/nickel transport system ATP-binding protein</fullName>
    </submittedName>
</protein>
<evidence type="ECO:0000259" key="5">
    <source>
        <dbReference type="PROSITE" id="PS50893"/>
    </source>
</evidence>
<sequence length="547" mass="58096">MSNRELVRVENLSVSFGGVPVVHDVSFSVHAGECVAIVGESGSGKSVTARTLVGLTGANSTVTADALRIDGRDALGLTTREWRRLRGGFAGLVLQDALVSLDPLRSIGAEIREVLRTHHVVPRRAETDRAIELLASVGVPQPELRVTQYAHQLSGGLRQRALIASALAADPALVIADEPTTALDVTVQKQIIGLLGARLDDGKGVLLISHDLAVVADIADRVIVMKNGRVVEEGTTDAVLGSPREAYTRTLLAAIPSASSRGTYLSRAASGTATTAERVPLPARAVDAGRVILSASGLHKTFTSAKRGSELHAVDDVSFELARGEVLGIVGESGSGKSTVANIVLGLTKPDAGEVRLDGEPWSALTEGQRRPVRSRLQFISQDPLSSFDPRWTVERVIAESTISLGLERGEARERAAWLLERVGLDTALLGRHPRTLSGGQRQRVSIARALAPEPEIIVCDEPASALDVSVQAQVLDLLAEIQADRGTSLLFVSHDLGVVHHVSDRVLVLKDGRVVESGPVDDVFYRPRADYTKQLLASLPQAVSAA</sequence>
<dbReference type="InterPro" id="IPR013563">
    <property type="entry name" value="Oligopep_ABC_C"/>
</dbReference>
<keyword evidence="7" id="KW-1185">Reference proteome</keyword>
<evidence type="ECO:0000256" key="1">
    <source>
        <dbReference type="ARBA" id="ARBA00005417"/>
    </source>
</evidence>
<dbReference type="PANTHER" id="PTHR43776">
    <property type="entry name" value="TRANSPORT ATP-BINDING PROTEIN"/>
    <property type="match status" value="1"/>
</dbReference>
<evidence type="ECO:0000313" key="7">
    <source>
        <dbReference type="Proteomes" id="UP000536685"/>
    </source>
</evidence>
<dbReference type="GO" id="GO:0016887">
    <property type="term" value="F:ATP hydrolysis activity"/>
    <property type="evidence" value="ECO:0007669"/>
    <property type="project" value="InterPro"/>
</dbReference>
<dbReference type="InterPro" id="IPR003439">
    <property type="entry name" value="ABC_transporter-like_ATP-bd"/>
</dbReference>
<dbReference type="RefSeq" id="WP_184234543.1">
    <property type="nucleotide sequence ID" value="NZ_JACHMJ010000001.1"/>
</dbReference>
<dbReference type="GO" id="GO:0055085">
    <property type="term" value="P:transmembrane transport"/>
    <property type="evidence" value="ECO:0007669"/>
    <property type="project" value="UniProtKB-ARBA"/>
</dbReference>
<evidence type="ECO:0000256" key="2">
    <source>
        <dbReference type="ARBA" id="ARBA00022448"/>
    </source>
</evidence>
<feature type="domain" description="ABC transporter" evidence="5">
    <location>
        <begin position="7"/>
        <end position="252"/>
    </location>
</feature>
<dbReference type="PROSITE" id="PS00211">
    <property type="entry name" value="ABC_TRANSPORTER_1"/>
    <property type="match status" value="1"/>
</dbReference>
<comment type="caution">
    <text evidence="6">The sequence shown here is derived from an EMBL/GenBank/DDBJ whole genome shotgun (WGS) entry which is preliminary data.</text>
</comment>
<accession>A0A841ALI1</accession>
<dbReference type="Gene3D" id="3.40.50.300">
    <property type="entry name" value="P-loop containing nucleotide triphosphate hydrolases"/>
    <property type="match status" value="2"/>
</dbReference>
<dbReference type="PROSITE" id="PS50893">
    <property type="entry name" value="ABC_TRANSPORTER_2"/>
    <property type="match status" value="2"/>
</dbReference>
<evidence type="ECO:0000313" key="6">
    <source>
        <dbReference type="EMBL" id="MBB5842822.1"/>
    </source>
</evidence>
<evidence type="ECO:0000256" key="3">
    <source>
        <dbReference type="ARBA" id="ARBA00022741"/>
    </source>
</evidence>
<dbReference type="Proteomes" id="UP000536685">
    <property type="component" value="Unassembled WGS sequence"/>
</dbReference>
<dbReference type="InterPro" id="IPR003593">
    <property type="entry name" value="AAA+_ATPase"/>
</dbReference>
<dbReference type="AlphaFoldDB" id="A0A841ALI1"/>
<organism evidence="6 7">
    <name type="scientific">Conyzicola lurida</name>
    <dbReference type="NCBI Taxonomy" id="1172621"/>
    <lineage>
        <taxon>Bacteria</taxon>
        <taxon>Bacillati</taxon>
        <taxon>Actinomycetota</taxon>
        <taxon>Actinomycetes</taxon>
        <taxon>Micrococcales</taxon>
        <taxon>Microbacteriaceae</taxon>
        <taxon>Conyzicola</taxon>
    </lineage>
</organism>
<keyword evidence="2" id="KW-0813">Transport</keyword>
<dbReference type="InterPro" id="IPR050319">
    <property type="entry name" value="ABC_transp_ATP-bind"/>
</dbReference>
<dbReference type="EMBL" id="JACHMJ010000001">
    <property type="protein sequence ID" value="MBB5842822.1"/>
    <property type="molecule type" value="Genomic_DNA"/>
</dbReference>
<dbReference type="CDD" id="cd03257">
    <property type="entry name" value="ABC_NikE_OppD_transporters"/>
    <property type="match status" value="2"/>
</dbReference>
<dbReference type="InterPro" id="IPR017871">
    <property type="entry name" value="ABC_transporter-like_CS"/>
</dbReference>
<comment type="similarity">
    <text evidence="1">Belongs to the ABC transporter superfamily.</text>
</comment>